<dbReference type="Pfam" id="PF01381">
    <property type="entry name" value="HTH_3"/>
    <property type="match status" value="1"/>
</dbReference>
<evidence type="ECO:0000313" key="2">
    <source>
        <dbReference type="EMBL" id="HEA15341.1"/>
    </source>
</evidence>
<dbReference type="InterPro" id="IPR010982">
    <property type="entry name" value="Lambda_DNA-bd_dom_sf"/>
</dbReference>
<proteinExistence type="predicted"/>
<evidence type="ECO:0000259" key="1">
    <source>
        <dbReference type="PROSITE" id="PS50943"/>
    </source>
</evidence>
<gene>
    <name evidence="2" type="ORF">ENH88_02600</name>
</gene>
<dbReference type="InterPro" id="IPR001387">
    <property type="entry name" value="Cro/C1-type_HTH"/>
</dbReference>
<organism evidence="2">
    <name type="scientific">Pseudoalteromonas prydzensis</name>
    <dbReference type="NCBI Taxonomy" id="182141"/>
    <lineage>
        <taxon>Bacteria</taxon>
        <taxon>Pseudomonadati</taxon>
        <taxon>Pseudomonadota</taxon>
        <taxon>Gammaproteobacteria</taxon>
        <taxon>Alteromonadales</taxon>
        <taxon>Pseudoalteromonadaceae</taxon>
        <taxon>Pseudoalteromonas</taxon>
    </lineage>
</organism>
<accession>A0A7V1CW06</accession>
<dbReference type="AlphaFoldDB" id="A0A7V1CW06"/>
<dbReference type="SMART" id="SM00530">
    <property type="entry name" value="HTH_XRE"/>
    <property type="match status" value="1"/>
</dbReference>
<dbReference type="SUPFAM" id="SSF47413">
    <property type="entry name" value="lambda repressor-like DNA-binding domains"/>
    <property type="match status" value="1"/>
</dbReference>
<dbReference type="PROSITE" id="PS50943">
    <property type="entry name" value="HTH_CROC1"/>
    <property type="match status" value="1"/>
</dbReference>
<feature type="domain" description="HTH cro/C1-type" evidence="1">
    <location>
        <begin position="25"/>
        <end position="78"/>
    </location>
</feature>
<dbReference type="Gene3D" id="1.10.260.40">
    <property type="entry name" value="lambda repressor-like DNA-binding domains"/>
    <property type="match status" value="1"/>
</dbReference>
<comment type="caution">
    <text evidence="2">The sequence shown here is derived from an EMBL/GenBank/DDBJ whole genome shotgun (WGS) entry which is preliminary data.</text>
</comment>
<name>A0A7V1CW06_9GAMM</name>
<protein>
    <submittedName>
        <fullName evidence="2">Helix-turn-helix domain-containing protein</fullName>
    </submittedName>
</protein>
<dbReference type="CDD" id="cd00093">
    <property type="entry name" value="HTH_XRE"/>
    <property type="match status" value="1"/>
</dbReference>
<dbReference type="Proteomes" id="UP000886188">
    <property type="component" value="Unassembled WGS sequence"/>
</dbReference>
<reference evidence="2" key="1">
    <citation type="journal article" date="2020" name="mSystems">
        <title>Genome- and Community-Level Interaction Insights into Carbon Utilization and Element Cycling Functions of Hydrothermarchaeota in Hydrothermal Sediment.</title>
        <authorList>
            <person name="Zhou Z."/>
            <person name="Liu Y."/>
            <person name="Xu W."/>
            <person name="Pan J."/>
            <person name="Luo Z.H."/>
            <person name="Li M."/>
        </authorList>
    </citation>
    <scope>NUCLEOTIDE SEQUENCE [LARGE SCALE GENOMIC DNA]</scope>
    <source>
        <strain evidence="2">HyVt-346</strain>
    </source>
</reference>
<dbReference type="GO" id="GO:0003677">
    <property type="term" value="F:DNA binding"/>
    <property type="evidence" value="ECO:0007669"/>
    <property type="project" value="InterPro"/>
</dbReference>
<dbReference type="RefSeq" id="WP_304179118.1">
    <property type="nucleotide sequence ID" value="NZ_DRGM01000032.1"/>
</dbReference>
<sequence>MSNSLVGMERIAHMLEPPKGSGHYIKKFIEKRGLSASKTAQQLDVSPSTVTRLLAGGALTPVMAAKLHNVFNIDEQILFNLEAQANVQKTRELLHAV</sequence>
<dbReference type="EMBL" id="DRGM01000032">
    <property type="protein sequence ID" value="HEA15341.1"/>
    <property type="molecule type" value="Genomic_DNA"/>
</dbReference>